<dbReference type="NCBIfam" id="TIGR02734">
    <property type="entry name" value="crtI_fam"/>
    <property type="match status" value="1"/>
</dbReference>
<dbReference type="GO" id="GO:0016491">
    <property type="term" value="F:oxidoreductase activity"/>
    <property type="evidence" value="ECO:0007669"/>
    <property type="project" value="UniProtKB-KW"/>
</dbReference>
<dbReference type="GO" id="GO:0016117">
    <property type="term" value="P:carotenoid biosynthetic process"/>
    <property type="evidence" value="ECO:0007669"/>
    <property type="project" value="UniProtKB-KW"/>
</dbReference>
<proteinExistence type="inferred from homology"/>
<gene>
    <name evidence="7" type="primary">crtI</name>
    <name evidence="7" type="ORF">EBT44_04815</name>
</gene>
<dbReference type="Proteomes" id="UP000740727">
    <property type="component" value="Unassembled WGS sequence"/>
</dbReference>
<dbReference type="InterPro" id="IPR036188">
    <property type="entry name" value="FAD/NAD-bd_sf"/>
</dbReference>
<feature type="domain" description="Amine oxidase" evidence="6">
    <location>
        <begin position="20"/>
        <end position="310"/>
    </location>
</feature>
<dbReference type="SUPFAM" id="SSF51905">
    <property type="entry name" value="FAD/NAD(P)-binding domain"/>
    <property type="match status" value="1"/>
</dbReference>
<protein>
    <submittedName>
        <fullName evidence="7">Phytoene desaturase</fullName>
    </submittedName>
</protein>
<sequence length="508" mass="55397">MNQRSKTTPDDSVIVIGGGLGGLSAAIRLAKQGFRVHLFERSAHVGGKCRVEEFDGHSFDTGPSLLTLPAVYRDLFLKTGAPLESELTLRPVDPAFDYHFASGKRLTLPNASRAGVVEAIAQTFGEESAREWSALMDRAAAMWDVSREPFVESELRGFLPLLRRPGFLSSLKTIAPFTSLRDMAKRYLNTPELVTLIDRYATYTGSDPRQAPAVLLTIAYIEQVFGAWHIEGGIGQLTTALERRAQSLGIEIHLNSDVRSITTAGSEVTGITLNNGKTYFANYVISNVDAQITYEKLLSPHRKTKNERKKLNRATPSFSGFYLLLALTGRNDEQKHHTVSFPADYDAEFNSLFKSQTPVVDPTLYICSPQDLTMSPSADHESWFVLVNAPRHSTSGDGFDWLAPGVAQRYSEHLINLLVDRGLLDKARIEKIIYRSPADIESLFNAPGGAIYGKSSNGANAAFNRASNRSPIKGLYLVGGSAHPGGGVPLVGISGEIVADAITSLQRG</sequence>
<evidence type="ECO:0000259" key="6">
    <source>
        <dbReference type="Pfam" id="PF01593"/>
    </source>
</evidence>
<evidence type="ECO:0000256" key="1">
    <source>
        <dbReference type="ARBA" id="ARBA00004829"/>
    </source>
</evidence>
<dbReference type="InterPro" id="IPR002937">
    <property type="entry name" value="Amino_oxidase"/>
</dbReference>
<comment type="similarity">
    <text evidence="2 5">Belongs to the carotenoid/retinoid oxidoreductase family.</text>
</comment>
<dbReference type="PANTHER" id="PTHR43734">
    <property type="entry name" value="PHYTOENE DESATURASE"/>
    <property type="match status" value="1"/>
</dbReference>
<dbReference type="Pfam" id="PF01593">
    <property type="entry name" value="Amino_oxidase"/>
    <property type="match status" value="1"/>
</dbReference>
<evidence type="ECO:0000256" key="4">
    <source>
        <dbReference type="ARBA" id="ARBA00023002"/>
    </source>
</evidence>
<organism evidence="7 8">
    <name type="scientific">Candidatus Fonsibacter lacus</name>
    <dbReference type="NCBI Taxonomy" id="2576439"/>
    <lineage>
        <taxon>Bacteria</taxon>
        <taxon>Pseudomonadati</taxon>
        <taxon>Pseudomonadota</taxon>
        <taxon>Alphaproteobacteria</taxon>
        <taxon>Candidatus Pelagibacterales</taxon>
        <taxon>Candidatus Pelagibacterales incertae sedis</taxon>
        <taxon>Candidatus Fonsibacter</taxon>
    </lineage>
</organism>
<evidence type="ECO:0000313" key="7">
    <source>
        <dbReference type="EMBL" id="NBR94141.1"/>
    </source>
</evidence>
<dbReference type="PANTHER" id="PTHR43734:SF7">
    <property type="entry name" value="4,4'-DIAPONEUROSPORENE OXYGENASE"/>
    <property type="match status" value="1"/>
</dbReference>
<evidence type="ECO:0000313" key="8">
    <source>
        <dbReference type="Proteomes" id="UP000740727"/>
    </source>
</evidence>
<evidence type="ECO:0000256" key="3">
    <source>
        <dbReference type="ARBA" id="ARBA00022746"/>
    </source>
</evidence>
<comment type="pathway">
    <text evidence="1 5">Carotenoid biosynthesis.</text>
</comment>
<dbReference type="Gene3D" id="3.50.50.60">
    <property type="entry name" value="FAD/NAD(P)-binding domain"/>
    <property type="match status" value="2"/>
</dbReference>
<reference evidence="7" key="1">
    <citation type="submission" date="2018-10" db="EMBL/GenBank/DDBJ databases">
        <title>Iterative Subtractive Binning of Freshwater Chronoseries Metagenomes Recovers Nearly Complete Genomes from over Four Hundred Novel Species.</title>
        <authorList>
            <person name="Rodriguez-R L.M."/>
            <person name="Tsementzi D."/>
            <person name="Luo C."/>
            <person name="Konstantinidis K.T."/>
        </authorList>
    </citation>
    <scope>NUCLEOTIDE SEQUENCE</scope>
    <source>
        <strain evidence="7">WB5_2A_028</strain>
    </source>
</reference>
<accession>A0A965GCU0</accession>
<evidence type="ECO:0000256" key="5">
    <source>
        <dbReference type="RuleBase" id="RU362075"/>
    </source>
</evidence>
<evidence type="ECO:0000256" key="2">
    <source>
        <dbReference type="ARBA" id="ARBA00006046"/>
    </source>
</evidence>
<dbReference type="AlphaFoldDB" id="A0A965GCU0"/>
<dbReference type="EMBL" id="RFXN01000062">
    <property type="protein sequence ID" value="NBR94141.1"/>
    <property type="molecule type" value="Genomic_DNA"/>
</dbReference>
<dbReference type="InterPro" id="IPR014105">
    <property type="entry name" value="Carotenoid/retinoid_OxRdtase"/>
</dbReference>
<keyword evidence="3 5" id="KW-0125">Carotenoid biosynthesis</keyword>
<name>A0A965GCU0_9PROT</name>
<keyword evidence="4 5" id="KW-0560">Oxidoreductase</keyword>
<comment type="caution">
    <text evidence="7">The sequence shown here is derived from an EMBL/GenBank/DDBJ whole genome shotgun (WGS) entry which is preliminary data.</text>
</comment>